<feature type="compositionally biased region" description="Low complexity" evidence="1">
    <location>
        <begin position="60"/>
        <end position="69"/>
    </location>
</feature>
<evidence type="ECO:0000313" key="2">
    <source>
        <dbReference type="EMBL" id="VIO54669.1"/>
    </source>
</evidence>
<sequence>MNCGSSSVDDDDMSHPSLVRHWRPSGAFLIASYDIQRGQESAQEGYQVSQRGMRDCIVSSSFSSGSGDSDSVDKARWEGGRGDGGVGPGLIHYGLPITLEERQARKHCQQH</sequence>
<organism evidence="2">
    <name type="scientific">Gibberella zeae</name>
    <name type="common">Wheat head blight fungus</name>
    <name type="synonym">Fusarium graminearum</name>
    <dbReference type="NCBI Taxonomy" id="5518"/>
    <lineage>
        <taxon>Eukaryota</taxon>
        <taxon>Fungi</taxon>
        <taxon>Dikarya</taxon>
        <taxon>Ascomycota</taxon>
        <taxon>Pezizomycotina</taxon>
        <taxon>Sordariomycetes</taxon>
        <taxon>Hypocreomycetidae</taxon>
        <taxon>Hypocreales</taxon>
        <taxon>Nectriaceae</taxon>
        <taxon>Fusarium</taxon>
    </lineage>
</organism>
<feature type="region of interest" description="Disordered" evidence="1">
    <location>
        <begin position="60"/>
        <end position="85"/>
    </location>
</feature>
<evidence type="ECO:0000256" key="1">
    <source>
        <dbReference type="SAM" id="MobiDB-lite"/>
    </source>
</evidence>
<name>A0A4U9F1G9_GIBZA</name>
<dbReference type="EMBL" id="CAAKMV010000110">
    <property type="protein sequence ID" value="VIO54669.1"/>
    <property type="molecule type" value="Genomic_DNA"/>
</dbReference>
<proteinExistence type="predicted"/>
<reference evidence="2" key="1">
    <citation type="submission" date="2019-04" db="EMBL/GenBank/DDBJ databases">
        <authorList>
            <person name="Melise S."/>
            <person name="Noan J."/>
            <person name="Okalmin O."/>
        </authorList>
    </citation>
    <scope>NUCLEOTIDE SEQUENCE</scope>
    <source>
        <strain evidence="2">FN9</strain>
    </source>
</reference>
<accession>A0A4U9F1G9</accession>
<protein>
    <submittedName>
        <fullName evidence="2">Uncharacterized protein</fullName>
    </submittedName>
</protein>
<dbReference type="AlphaFoldDB" id="A0A4U9F1G9"/>
<gene>
    <name evidence="2" type="ORF">FUG_LOCUS133167</name>
</gene>
<feature type="compositionally biased region" description="Basic and acidic residues" evidence="1">
    <location>
        <begin position="71"/>
        <end position="81"/>
    </location>
</feature>